<reference evidence="3" key="1">
    <citation type="submission" date="2025-08" db="UniProtKB">
        <authorList>
            <consortium name="RefSeq"/>
        </authorList>
    </citation>
    <scope>IDENTIFICATION</scope>
</reference>
<protein>
    <submittedName>
        <fullName evidence="3">Uncharacterized protein</fullName>
    </submittedName>
</protein>
<evidence type="ECO:0000313" key="3">
    <source>
        <dbReference type="RefSeq" id="XP_016455568.1"/>
    </source>
</evidence>
<evidence type="ECO:0000256" key="2">
    <source>
        <dbReference type="SAM" id="MobiDB-lite"/>
    </source>
</evidence>
<gene>
    <name evidence="3" type="primary">LOC107779629</name>
</gene>
<name>A0A1S3YTV0_TOBAC</name>
<feature type="compositionally biased region" description="Low complexity" evidence="2">
    <location>
        <begin position="22"/>
        <end position="65"/>
    </location>
</feature>
<dbReference type="PaxDb" id="4097-A0A1S3YTV0"/>
<feature type="region of interest" description="Disordered" evidence="2">
    <location>
        <begin position="17"/>
        <end position="72"/>
    </location>
</feature>
<sequence>MSDGSFPSLVSEHRTTRAAFDAAASHSSTPSASAPSSLTPATATSFPSSSTLPPAVAAPSPLAAPGHEEGVPLPQSLVHEKRQNYAAPSEDLQRRRNITLSANFLASEGLQNLIHEKEELTSKRDQLLAERDQTVLRLSELETRATEAAVSEGRAWRRPRPRVNLEVALNSKSEELAAVEVKHAHLEEKYRKTIKHNRLLSSTVRELDVSLKYARSAQENLRRGGSEGDEAEDQTGESVEPSAELPTLPGNADTSLPPGPRGAVD</sequence>
<keyword evidence="1" id="KW-0175">Coiled coil</keyword>
<dbReference type="OrthoDB" id="1808507at2759"/>
<accession>A0A1S3YTV0</accession>
<dbReference type="AlphaFoldDB" id="A0A1S3YTV0"/>
<dbReference type="KEGG" id="nta:107779629"/>
<evidence type="ECO:0000256" key="1">
    <source>
        <dbReference type="SAM" id="Coils"/>
    </source>
</evidence>
<proteinExistence type="predicted"/>
<feature type="region of interest" description="Disordered" evidence="2">
    <location>
        <begin position="218"/>
        <end position="265"/>
    </location>
</feature>
<organism evidence="3">
    <name type="scientific">Nicotiana tabacum</name>
    <name type="common">Common tobacco</name>
    <dbReference type="NCBI Taxonomy" id="4097"/>
    <lineage>
        <taxon>Eukaryota</taxon>
        <taxon>Viridiplantae</taxon>
        <taxon>Streptophyta</taxon>
        <taxon>Embryophyta</taxon>
        <taxon>Tracheophyta</taxon>
        <taxon>Spermatophyta</taxon>
        <taxon>Magnoliopsida</taxon>
        <taxon>eudicotyledons</taxon>
        <taxon>Gunneridae</taxon>
        <taxon>Pentapetalae</taxon>
        <taxon>asterids</taxon>
        <taxon>lamiids</taxon>
        <taxon>Solanales</taxon>
        <taxon>Solanaceae</taxon>
        <taxon>Nicotianoideae</taxon>
        <taxon>Nicotianeae</taxon>
        <taxon>Nicotiana</taxon>
    </lineage>
</organism>
<dbReference type="RefSeq" id="XP_016455568.1">
    <property type="nucleotide sequence ID" value="XM_016600082.1"/>
</dbReference>
<feature type="coiled-coil region" evidence="1">
    <location>
        <begin position="110"/>
        <end position="144"/>
    </location>
</feature>